<reference evidence="5 6" key="1">
    <citation type="submission" date="2014-07" db="EMBL/GenBank/DDBJ databases">
        <authorList>
            <person name="Wibberg Daniel"/>
        </authorList>
    </citation>
    <scope>NUCLEOTIDE SEQUENCE [LARGE SCALE GENOMIC DNA]</scope>
</reference>
<name>A0A090IVG8_9BACI</name>
<dbReference type="GO" id="GO:0016020">
    <property type="term" value="C:membrane"/>
    <property type="evidence" value="ECO:0007669"/>
    <property type="project" value="TreeGrafter"/>
</dbReference>
<evidence type="ECO:0000313" key="5">
    <source>
        <dbReference type="EMBL" id="CEE00383.1"/>
    </source>
</evidence>
<protein>
    <submittedName>
        <fullName evidence="5">Carboxylesterase</fullName>
    </submittedName>
</protein>
<dbReference type="PANTHER" id="PTHR43798:SF31">
    <property type="entry name" value="AB HYDROLASE SUPERFAMILY PROTEIN YCLE"/>
    <property type="match status" value="1"/>
</dbReference>
<feature type="binding site" evidence="3">
    <location>
        <position position="79"/>
    </location>
    <ligand>
        <name>substrate</name>
    </ligand>
</feature>
<dbReference type="eggNOG" id="COG1647">
    <property type="taxonomic scope" value="Bacteria"/>
</dbReference>
<dbReference type="SUPFAM" id="SSF53474">
    <property type="entry name" value="alpha/beta-Hydrolases"/>
    <property type="match status" value="1"/>
</dbReference>
<feature type="domain" description="Serine aminopeptidase S33" evidence="4">
    <location>
        <begin position="5"/>
        <end position="210"/>
    </location>
</feature>
<evidence type="ECO:0000256" key="1">
    <source>
        <dbReference type="ARBA" id="ARBA00022801"/>
    </source>
</evidence>
<evidence type="ECO:0000256" key="3">
    <source>
        <dbReference type="PIRSR" id="PIRSR017388-2"/>
    </source>
</evidence>
<organism evidence="5 6">
    <name type="scientific">Caldibacillus thermoamylovorans</name>
    <dbReference type="NCBI Taxonomy" id="35841"/>
    <lineage>
        <taxon>Bacteria</taxon>
        <taxon>Bacillati</taxon>
        <taxon>Bacillota</taxon>
        <taxon>Bacilli</taxon>
        <taxon>Bacillales</taxon>
        <taxon>Bacillaceae</taxon>
        <taxon>Caldibacillus</taxon>
    </lineage>
</organism>
<gene>
    <name evidence="5" type="ORF">BT1A1_0525</name>
</gene>
<dbReference type="InterPro" id="IPR022742">
    <property type="entry name" value="Hydrolase_4"/>
</dbReference>
<dbReference type="ESTHER" id="9baci-a0a090ivg8">
    <property type="family name" value="CarbLipBact_2"/>
</dbReference>
<feature type="active site" description="Charge relay system" evidence="2">
    <location>
        <position position="207"/>
    </location>
</feature>
<dbReference type="PANTHER" id="PTHR43798">
    <property type="entry name" value="MONOACYLGLYCEROL LIPASE"/>
    <property type="match status" value="1"/>
</dbReference>
<evidence type="ECO:0000256" key="2">
    <source>
        <dbReference type="PIRSR" id="PIRSR017388-1"/>
    </source>
</evidence>
<dbReference type="PATRIC" id="fig|35841.6.peg.2285"/>
<evidence type="ECO:0000313" key="6">
    <source>
        <dbReference type="Proteomes" id="UP000040576"/>
    </source>
</evidence>
<dbReference type="EMBL" id="CCRF01000018">
    <property type="protein sequence ID" value="CEE00383.1"/>
    <property type="molecule type" value="Genomic_DNA"/>
</dbReference>
<sequence>MNGLLCIHGFTGSPREIEPLVSFLNNQTNWLIRTPVLPGHGDELKLKGVRYSDWIRHAEEELVKLMEQCDTIYICGFSMGGLIGSWLATQYPVKRMVLLSAAAYYMNPRNFLLEMQNMISECLTNSFRHSTIFQKYKRKFTSTPLKAYLEFRKLVNTIRPIFSKVNVPTLIVQGKMDPIVPLKSAYFLYESINTPEKKLLLLEEANHHICYCQEQQRVFQEIFTFLNEEDTCKKIAMTAN</sequence>
<dbReference type="GO" id="GO:0052689">
    <property type="term" value="F:carboxylic ester hydrolase activity"/>
    <property type="evidence" value="ECO:0007669"/>
    <property type="project" value="InterPro"/>
</dbReference>
<dbReference type="RefSeq" id="WP_034767800.1">
    <property type="nucleotide sequence ID" value="NZ_CCRF01000018.1"/>
</dbReference>
<feature type="binding site" evidence="3">
    <location>
        <position position="10"/>
    </location>
    <ligand>
        <name>substrate</name>
    </ligand>
</feature>
<dbReference type="SMR" id="A0A090IVG8"/>
<dbReference type="STRING" id="35841.B4167_2736"/>
<proteinExistence type="predicted"/>
<feature type="active site" description="Nucleophile" evidence="2">
    <location>
        <position position="78"/>
    </location>
</feature>
<dbReference type="Pfam" id="PF12146">
    <property type="entry name" value="Hydrolase_4"/>
    <property type="match status" value="1"/>
</dbReference>
<dbReference type="InterPro" id="IPR029058">
    <property type="entry name" value="AB_hydrolase_fold"/>
</dbReference>
<evidence type="ECO:0000259" key="4">
    <source>
        <dbReference type="Pfam" id="PF12146"/>
    </source>
</evidence>
<dbReference type="AlphaFoldDB" id="A0A090IVG8"/>
<dbReference type="InterPro" id="IPR050266">
    <property type="entry name" value="AB_hydrolase_sf"/>
</dbReference>
<dbReference type="InterPro" id="IPR012354">
    <property type="entry name" value="Esterase_lipase"/>
</dbReference>
<accession>A0A090IVG8</accession>
<dbReference type="Proteomes" id="UP000040576">
    <property type="component" value="Unassembled WGS sequence"/>
</dbReference>
<keyword evidence="6" id="KW-1185">Reference proteome</keyword>
<dbReference type="PIRSF" id="PIRSF017388">
    <property type="entry name" value="Esterase_lipase"/>
    <property type="match status" value="1"/>
</dbReference>
<feature type="active site" description="Charge relay system" evidence="2">
    <location>
        <position position="177"/>
    </location>
</feature>
<keyword evidence="1" id="KW-0378">Hydrolase</keyword>
<dbReference type="Gene3D" id="3.40.50.1820">
    <property type="entry name" value="alpha/beta hydrolase"/>
    <property type="match status" value="1"/>
</dbReference>